<evidence type="ECO:0000313" key="3">
    <source>
        <dbReference type="Proteomes" id="UP001240447"/>
    </source>
</evidence>
<sequence>MTSKPVAQLLRDLGVDRSHSRPRVSNDNPFSEAAFKTVKYAPVFPEAFGSLADARAFCEAFFGYFDHEHRHSGIGLHTPQPPPPGTEAAQVRLDQPALTEGPHTDRVTRRVSDCLTSSEPPSEDAELSPPMIAADRRQARVEREDASAQAEALALRRGLGSSEQRLEPLRGDALRVRRGDPNRSVGDLERSGYCVVRIRQHFGC</sequence>
<feature type="domain" description="Integrase catalytic" evidence="1">
    <location>
        <begin position="14"/>
        <end position="79"/>
    </location>
</feature>
<accession>A0ABT9NTE9</accession>
<evidence type="ECO:0000313" key="2">
    <source>
        <dbReference type="EMBL" id="MDP9823687.1"/>
    </source>
</evidence>
<dbReference type="RefSeq" id="WP_181642272.1">
    <property type="nucleotide sequence ID" value="NZ_JAUSQM010000001.1"/>
</dbReference>
<protein>
    <recommendedName>
        <fullName evidence="1">Integrase catalytic domain-containing protein</fullName>
    </recommendedName>
</protein>
<dbReference type="Pfam" id="PF13683">
    <property type="entry name" value="rve_3"/>
    <property type="match status" value="1"/>
</dbReference>
<reference evidence="2 3" key="1">
    <citation type="submission" date="2023-07" db="EMBL/GenBank/DDBJ databases">
        <title>Sequencing the genomes of 1000 actinobacteria strains.</title>
        <authorList>
            <person name="Klenk H.-P."/>
        </authorList>
    </citation>
    <scope>NUCLEOTIDE SEQUENCE [LARGE SCALE GENOMIC DNA]</scope>
    <source>
        <strain evidence="2 3">GD13</strain>
    </source>
</reference>
<evidence type="ECO:0000259" key="1">
    <source>
        <dbReference type="Pfam" id="PF13683"/>
    </source>
</evidence>
<dbReference type="InterPro" id="IPR012337">
    <property type="entry name" value="RNaseH-like_sf"/>
</dbReference>
<keyword evidence="3" id="KW-1185">Reference proteome</keyword>
<name>A0ABT9NTE9_9ACTN</name>
<proteinExistence type="predicted"/>
<gene>
    <name evidence="2" type="ORF">J2S59_003496</name>
</gene>
<dbReference type="EMBL" id="JAUSQM010000001">
    <property type="protein sequence ID" value="MDP9823687.1"/>
    <property type="molecule type" value="Genomic_DNA"/>
</dbReference>
<dbReference type="SUPFAM" id="SSF53098">
    <property type="entry name" value="Ribonuclease H-like"/>
    <property type="match status" value="1"/>
</dbReference>
<comment type="caution">
    <text evidence="2">The sequence shown here is derived from an EMBL/GenBank/DDBJ whole genome shotgun (WGS) entry which is preliminary data.</text>
</comment>
<dbReference type="Proteomes" id="UP001240447">
    <property type="component" value="Unassembled WGS sequence"/>
</dbReference>
<organism evidence="2 3">
    <name type="scientific">Nocardioides massiliensis</name>
    <dbReference type="NCBI Taxonomy" id="1325935"/>
    <lineage>
        <taxon>Bacteria</taxon>
        <taxon>Bacillati</taxon>
        <taxon>Actinomycetota</taxon>
        <taxon>Actinomycetes</taxon>
        <taxon>Propionibacteriales</taxon>
        <taxon>Nocardioidaceae</taxon>
        <taxon>Nocardioides</taxon>
    </lineage>
</organism>
<dbReference type="InterPro" id="IPR001584">
    <property type="entry name" value="Integrase_cat-core"/>
</dbReference>